<name>E3QE95_COLGM</name>
<dbReference type="GeneID" id="24409692"/>
<dbReference type="AlphaFoldDB" id="E3QE95"/>
<keyword evidence="2" id="KW-1185">Reference proteome</keyword>
<accession>E3QE95</accession>
<dbReference type="Proteomes" id="UP000008782">
    <property type="component" value="Unassembled WGS sequence"/>
</dbReference>
<reference evidence="2" key="1">
    <citation type="journal article" date="2012" name="Nat. Genet.">
        <title>Lifestyle transitions in plant pathogenic Colletotrichum fungi deciphered by genome and transcriptome analyses.</title>
        <authorList>
            <person name="O'Connell R.J."/>
            <person name="Thon M.R."/>
            <person name="Hacquard S."/>
            <person name="Amyotte S.G."/>
            <person name="Kleemann J."/>
            <person name="Torres M.F."/>
            <person name="Damm U."/>
            <person name="Buiate E.A."/>
            <person name="Epstein L."/>
            <person name="Alkan N."/>
            <person name="Altmueller J."/>
            <person name="Alvarado-Balderrama L."/>
            <person name="Bauser C.A."/>
            <person name="Becker C."/>
            <person name="Birren B.W."/>
            <person name="Chen Z."/>
            <person name="Choi J."/>
            <person name="Crouch J.A."/>
            <person name="Duvick J.P."/>
            <person name="Farman M.A."/>
            <person name="Gan P."/>
            <person name="Heiman D."/>
            <person name="Henrissat B."/>
            <person name="Howard R.J."/>
            <person name="Kabbage M."/>
            <person name="Koch C."/>
            <person name="Kracher B."/>
            <person name="Kubo Y."/>
            <person name="Law A.D."/>
            <person name="Lebrun M.-H."/>
            <person name="Lee Y.-H."/>
            <person name="Miyara I."/>
            <person name="Moore N."/>
            <person name="Neumann U."/>
            <person name="Nordstroem K."/>
            <person name="Panaccione D.G."/>
            <person name="Panstruga R."/>
            <person name="Place M."/>
            <person name="Proctor R.H."/>
            <person name="Prusky D."/>
            <person name="Rech G."/>
            <person name="Reinhardt R."/>
            <person name="Rollins J.A."/>
            <person name="Rounsley S."/>
            <person name="Schardl C.L."/>
            <person name="Schwartz D.C."/>
            <person name="Shenoy N."/>
            <person name="Shirasu K."/>
            <person name="Sikhakolli U.R."/>
            <person name="Stueber K."/>
            <person name="Sukno S.A."/>
            <person name="Sweigard J.A."/>
            <person name="Takano Y."/>
            <person name="Takahara H."/>
            <person name="Trail F."/>
            <person name="van der Does H.C."/>
            <person name="Voll L.M."/>
            <person name="Will I."/>
            <person name="Young S."/>
            <person name="Zeng Q."/>
            <person name="Zhang J."/>
            <person name="Zhou S."/>
            <person name="Dickman M.B."/>
            <person name="Schulze-Lefert P."/>
            <person name="Ver Loren van Themaat E."/>
            <person name="Ma L.-J."/>
            <person name="Vaillancourt L.J."/>
        </authorList>
    </citation>
    <scope>NUCLEOTIDE SEQUENCE [LARGE SCALE GENOMIC DNA]</scope>
    <source>
        <strain evidence="2">M1.001 / M2 / FGSC 10212</strain>
    </source>
</reference>
<evidence type="ECO:0000313" key="2">
    <source>
        <dbReference type="Proteomes" id="UP000008782"/>
    </source>
</evidence>
<evidence type="ECO:0000313" key="1">
    <source>
        <dbReference type="EMBL" id="EFQ29183.1"/>
    </source>
</evidence>
<organism evidence="2">
    <name type="scientific">Colletotrichum graminicola (strain M1.001 / M2 / FGSC 10212)</name>
    <name type="common">Maize anthracnose fungus</name>
    <name type="synonym">Glomerella graminicola</name>
    <dbReference type="NCBI Taxonomy" id="645133"/>
    <lineage>
        <taxon>Eukaryota</taxon>
        <taxon>Fungi</taxon>
        <taxon>Dikarya</taxon>
        <taxon>Ascomycota</taxon>
        <taxon>Pezizomycotina</taxon>
        <taxon>Sordariomycetes</taxon>
        <taxon>Hypocreomycetidae</taxon>
        <taxon>Glomerellales</taxon>
        <taxon>Glomerellaceae</taxon>
        <taxon>Colletotrichum</taxon>
        <taxon>Colletotrichum graminicola species complex</taxon>
    </lineage>
</organism>
<dbReference type="HOGENOM" id="CLU_176420_0_0_1"/>
<gene>
    <name evidence="1" type="ORF">GLRG_04327</name>
</gene>
<proteinExistence type="predicted"/>
<protein>
    <submittedName>
        <fullName evidence="1">Uncharacterized protein</fullName>
    </submittedName>
</protein>
<dbReference type="VEuPathDB" id="FungiDB:GLRG_04327"/>
<dbReference type="OrthoDB" id="4799896at2759"/>
<dbReference type="eggNOG" id="ENOG502RERK">
    <property type="taxonomic scope" value="Eukaryota"/>
</dbReference>
<dbReference type="RefSeq" id="XP_008093203.1">
    <property type="nucleotide sequence ID" value="XM_008095012.1"/>
</dbReference>
<dbReference type="EMBL" id="GG697343">
    <property type="protein sequence ID" value="EFQ29183.1"/>
    <property type="molecule type" value="Genomic_DNA"/>
</dbReference>
<sequence>MSRKRNSSTSVTDFDIANPATHWRRPVAGIDPLENATDPVFGENKRALEKTDGKSMATARCAVVGVAPVRSGGTDMSS</sequence>